<comment type="caution">
    <text evidence="1">The sequence shown here is derived from an EMBL/GenBank/DDBJ whole genome shotgun (WGS) entry which is preliminary data.</text>
</comment>
<name>A0A9D4YEE4_PEA</name>
<dbReference type="Proteomes" id="UP001058974">
    <property type="component" value="Chromosome 2"/>
</dbReference>
<evidence type="ECO:0000313" key="1">
    <source>
        <dbReference type="EMBL" id="KAI5437624.1"/>
    </source>
</evidence>
<sequence length="105" mass="11538">MNKIPYASVIESIMYAMLCTRPYVSYALSAMSRYQSDLGQEELAVIGYTDASFQTDKDDFRSQFGYVFCLNGGAVSWKSPKQDTIADSTTEAEYIAASSAAKEAV</sequence>
<dbReference type="PANTHER" id="PTHR11439:SF496">
    <property type="entry name" value="RNA-DIRECTED DNA POLYMERASE"/>
    <property type="match status" value="1"/>
</dbReference>
<evidence type="ECO:0000313" key="2">
    <source>
        <dbReference type="Proteomes" id="UP001058974"/>
    </source>
</evidence>
<dbReference type="Gramene" id="Psat02G0365600-T1">
    <property type="protein sequence ID" value="KAI5437624.1"/>
    <property type="gene ID" value="KIW84_023656"/>
</dbReference>
<dbReference type="EMBL" id="JAMSHJ010000002">
    <property type="protein sequence ID" value="KAI5437624.1"/>
    <property type="molecule type" value="Genomic_DNA"/>
</dbReference>
<organism evidence="1 2">
    <name type="scientific">Pisum sativum</name>
    <name type="common">Garden pea</name>
    <name type="synonym">Lathyrus oleraceus</name>
    <dbReference type="NCBI Taxonomy" id="3888"/>
    <lineage>
        <taxon>Eukaryota</taxon>
        <taxon>Viridiplantae</taxon>
        <taxon>Streptophyta</taxon>
        <taxon>Embryophyta</taxon>
        <taxon>Tracheophyta</taxon>
        <taxon>Spermatophyta</taxon>
        <taxon>Magnoliopsida</taxon>
        <taxon>eudicotyledons</taxon>
        <taxon>Gunneridae</taxon>
        <taxon>Pentapetalae</taxon>
        <taxon>rosids</taxon>
        <taxon>fabids</taxon>
        <taxon>Fabales</taxon>
        <taxon>Fabaceae</taxon>
        <taxon>Papilionoideae</taxon>
        <taxon>50 kb inversion clade</taxon>
        <taxon>NPAAA clade</taxon>
        <taxon>Hologalegina</taxon>
        <taxon>IRL clade</taxon>
        <taxon>Fabeae</taxon>
        <taxon>Lathyrus</taxon>
    </lineage>
</organism>
<protein>
    <submittedName>
        <fullName evidence="1">Uncharacterized protein</fullName>
    </submittedName>
</protein>
<accession>A0A9D4YEE4</accession>
<reference evidence="1 2" key="1">
    <citation type="journal article" date="2022" name="Nat. Genet.">
        <title>Improved pea reference genome and pan-genome highlight genomic features and evolutionary characteristics.</title>
        <authorList>
            <person name="Yang T."/>
            <person name="Liu R."/>
            <person name="Luo Y."/>
            <person name="Hu S."/>
            <person name="Wang D."/>
            <person name="Wang C."/>
            <person name="Pandey M.K."/>
            <person name="Ge S."/>
            <person name="Xu Q."/>
            <person name="Li N."/>
            <person name="Li G."/>
            <person name="Huang Y."/>
            <person name="Saxena R.K."/>
            <person name="Ji Y."/>
            <person name="Li M."/>
            <person name="Yan X."/>
            <person name="He Y."/>
            <person name="Liu Y."/>
            <person name="Wang X."/>
            <person name="Xiang C."/>
            <person name="Varshney R.K."/>
            <person name="Ding H."/>
            <person name="Gao S."/>
            <person name="Zong X."/>
        </authorList>
    </citation>
    <scope>NUCLEOTIDE SEQUENCE [LARGE SCALE GENOMIC DNA]</scope>
    <source>
        <strain evidence="1 2">cv. Zhongwan 6</strain>
    </source>
</reference>
<dbReference type="CDD" id="cd09272">
    <property type="entry name" value="RNase_HI_RT_Ty1"/>
    <property type="match status" value="1"/>
</dbReference>
<keyword evidence="2" id="KW-1185">Reference proteome</keyword>
<gene>
    <name evidence="1" type="ORF">KIW84_023656</name>
</gene>
<proteinExistence type="predicted"/>
<dbReference type="AlphaFoldDB" id="A0A9D4YEE4"/>
<dbReference type="PANTHER" id="PTHR11439">
    <property type="entry name" value="GAG-POL-RELATED RETROTRANSPOSON"/>
    <property type="match status" value="1"/>
</dbReference>